<keyword evidence="10" id="KW-1185">Reference proteome</keyword>
<dbReference type="Proteomes" id="UP001309876">
    <property type="component" value="Unassembled WGS sequence"/>
</dbReference>
<evidence type="ECO:0000256" key="6">
    <source>
        <dbReference type="ARBA" id="ARBA00023016"/>
    </source>
</evidence>
<protein>
    <recommendedName>
        <fullName evidence="8">RWD domain-containing protein</fullName>
    </recommendedName>
</protein>
<evidence type="ECO:0000256" key="1">
    <source>
        <dbReference type="ARBA" id="ARBA00004496"/>
    </source>
</evidence>
<dbReference type="InterPro" id="IPR020569">
    <property type="entry name" value="UPF0029_Impact_CS"/>
</dbReference>
<dbReference type="Pfam" id="PF01205">
    <property type="entry name" value="Impact_N"/>
    <property type="match status" value="1"/>
</dbReference>
<evidence type="ECO:0000256" key="4">
    <source>
        <dbReference type="ARBA" id="ARBA00022491"/>
    </source>
</evidence>
<feature type="region of interest" description="Disordered" evidence="7">
    <location>
        <begin position="106"/>
        <end position="137"/>
    </location>
</feature>
<dbReference type="GO" id="GO:0140469">
    <property type="term" value="P:GCN2-mediated signaling"/>
    <property type="evidence" value="ECO:0007669"/>
    <property type="project" value="TreeGrafter"/>
</dbReference>
<sequence length="296" mass="31713">MLNAALKDEVEALTSIYDSDVLTVTSDSSAILALPTIAYSFTVQFPSDYPDVPPEVTGTHHIDASAKKGEGDGATSILQSVLGRVFVPGQVCLFDLIEEATPVLQQHHEAQNGTSQDSEEYGSSGRSDTPMSSVAPTAGRAQLTATANMPPPNWVMSEPLVVNKSTFVARCLPVTSVSEATSSLSHLMSTNKKVAAATHNITAWRIKTMPTNTAPEIVVQDCDDDGETAAGGRLLHLMQLTEVWNVIVIVTRWYGGVKLGADRFKCINNVAREALVNGDFIKEGKDSKAPSKRGKR</sequence>
<keyword evidence="6" id="KW-0346">Stress response</keyword>
<dbReference type="PANTHER" id="PTHR16301:SF25">
    <property type="entry name" value="PROTEIN IMPACT"/>
    <property type="match status" value="1"/>
</dbReference>
<dbReference type="InterPro" id="IPR001498">
    <property type="entry name" value="Impact_N"/>
</dbReference>
<dbReference type="GO" id="GO:0005737">
    <property type="term" value="C:cytoplasm"/>
    <property type="evidence" value="ECO:0007669"/>
    <property type="project" value="UniProtKB-SubCell"/>
</dbReference>
<comment type="subcellular location">
    <subcellularLocation>
        <location evidence="1">Cytoplasm</location>
    </subcellularLocation>
</comment>
<feature type="compositionally biased region" description="Polar residues" evidence="7">
    <location>
        <begin position="124"/>
        <end position="135"/>
    </location>
</feature>
<gene>
    <name evidence="9" type="ORF">LTR05_002301</name>
</gene>
<dbReference type="SUPFAM" id="SSF54495">
    <property type="entry name" value="UBC-like"/>
    <property type="match status" value="1"/>
</dbReference>
<dbReference type="SMART" id="SM00591">
    <property type="entry name" value="RWD"/>
    <property type="match status" value="1"/>
</dbReference>
<dbReference type="PROSITE" id="PS00910">
    <property type="entry name" value="UPF0029"/>
    <property type="match status" value="1"/>
</dbReference>
<dbReference type="InterPro" id="IPR023582">
    <property type="entry name" value="Impact"/>
</dbReference>
<name>A0AAN7T2C1_9EURO</name>
<evidence type="ECO:0000256" key="7">
    <source>
        <dbReference type="SAM" id="MobiDB-lite"/>
    </source>
</evidence>
<proteinExistence type="inferred from homology"/>
<comment type="similarity">
    <text evidence="2">Belongs to the IMPACT family.</text>
</comment>
<keyword evidence="4" id="KW-0678">Repressor</keyword>
<dbReference type="SUPFAM" id="SSF54211">
    <property type="entry name" value="Ribosomal protein S5 domain 2-like"/>
    <property type="match status" value="1"/>
</dbReference>
<dbReference type="Gene3D" id="3.30.230.30">
    <property type="entry name" value="Impact, N-terminal domain"/>
    <property type="match status" value="1"/>
</dbReference>
<dbReference type="AlphaFoldDB" id="A0AAN7T2C1"/>
<organism evidence="9 10">
    <name type="scientific">Lithohypha guttulata</name>
    <dbReference type="NCBI Taxonomy" id="1690604"/>
    <lineage>
        <taxon>Eukaryota</taxon>
        <taxon>Fungi</taxon>
        <taxon>Dikarya</taxon>
        <taxon>Ascomycota</taxon>
        <taxon>Pezizomycotina</taxon>
        <taxon>Eurotiomycetes</taxon>
        <taxon>Chaetothyriomycetidae</taxon>
        <taxon>Chaetothyriales</taxon>
        <taxon>Trichomeriaceae</taxon>
        <taxon>Lithohypha</taxon>
    </lineage>
</organism>
<keyword evidence="3" id="KW-0963">Cytoplasm</keyword>
<reference evidence="9 10" key="1">
    <citation type="submission" date="2023-08" db="EMBL/GenBank/DDBJ databases">
        <title>Black Yeasts Isolated from many extreme environments.</title>
        <authorList>
            <person name="Coleine C."/>
            <person name="Stajich J.E."/>
            <person name="Selbmann L."/>
        </authorList>
    </citation>
    <scope>NUCLEOTIDE SEQUENCE [LARGE SCALE GENOMIC DNA]</scope>
    <source>
        <strain evidence="9 10">CCFEE 5910</strain>
    </source>
</reference>
<feature type="domain" description="RWD" evidence="8">
    <location>
        <begin position="8"/>
        <end position="107"/>
    </location>
</feature>
<evidence type="ECO:0000313" key="10">
    <source>
        <dbReference type="Proteomes" id="UP001309876"/>
    </source>
</evidence>
<evidence type="ECO:0000256" key="5">
    <source>
        <dbReference type="ARBA" id="ARBA00022845"/>
    </source>
</evidence>
<dbReference type="Pfam" id="PF05773">
    <property type="entry name" value="RWD"/>
    <property type="match status" value="1"/>
</dbReference>
<dbReference type="InterPro" id="IPR016135">
    <property type="entry name" value="UBQ-conjugating_enzyme/RWD"/>
</dbReference>
<comment type="caution">
    <text evidence="9">The sequence shown here is derived from an EMBL/GenBank/DDBJ whole genome shotgun (WGS) entry which is preliminary data.</text>
</comment>
<dbReference type="InterPro" id="IPR020568">
    <property type="entry name" value="Ribosomal_Su5_D2-typ_SF"/>
</dbReference>
<dbReference type="InterPro" id="IPR006575">
    <property type="entry name" value="RWD_dom"/>
</dbReference>
<dbReference type="Gene3D" id="3.10.110.10">
    <property type="entry name" value="Ubiquitin Conjugating Enzyme"/>
    <property type="match status" value="1"/>
</dbReference>
<evidence type="ECO:0000256" key="3">
    <source>
        <dbReference type="ARBA" id="ARBA00022490"/>
    </source>
</evidence>
<dbReference type="PANTHER" id="PTHR16301">
    <property type="entry name" value="IMPACT-RELATED"/>
    <property type="match status" value="1"/>
</dbReference>
<keyword evidence="5" id="KW-0810">Translation regulation</keyword>
<accession>A0AAN7T2C1</accession>
<dbReference type="EMBL" id="JAVRRJ010000002">
    <property type="protein sequence ID" value="KAK5088085.1"/>
    <property type="molecule type" value="Genomic_DNA"/>
</dbReference>
<dbReference type="PROSITE" id="PS50908">
    <property type="entry name" value="RWD"/>
    <property type="match status" value="1"/>
</dbReference>
<evidence type="ECO:0000259" key="8">
    <source>
        <dbReference type="PROSITE" id="PS50908"/>
    </source>
</evidence>
<evidence type="ECO:0000256" key="2">
    <source>
        <dbReference type="ARBA" id="ARBA00007665"/>
    </source>
</evidence>
<evidence type="ECO:0000313" key="9">
    <source>
        <dbReference type="EMBL" id="KAK5088085.1"/>
    </source>
</evidence>
<dbReference type="InterPro" id="IPR036956">
    <property type="entry name" value="Impact_N_sf"/>
</dbReference>
<dbReference type="GO" id="GO:0006446">
    <property type="term" value="P:regulation of translational initiation"/>
    <property type="evidence" value="ECO:0007669"/>
    <property type="project" value="TreeGrafter"/>
</dbReference>